<sequence length="87" mass="9489">MIPKKVALFLAILIACALSVPYEPLTDLLAGSMSLDTAIKISETVLGEAYPEPFEFIDSMITTALNIAVSMIIYLLVIKVFCHVKKS</sequence>
<protein>
    <recommendedName>
        <fullName evidence="5">DUF2523 domain-containing protein</fullName>
    </recommendedName>
</protein>
<feature type="chain" id="PRO_5014380770" description="DUF2523 domain-containing protein" evidence="2">
    <location>
        <begin position="23"/>
        <end position="87"/>
    </location>
</feature>
<keyword evidence="1" id="KW-1133">Transmembrane helix</keyword>
<keyword evidence="4" id="KW-1185">Reference proteome</keyword>
<feature type="signal peptide" evidence="2">
    <location>
        <begin position="1"/>
        <end position="22"/>
    </location>
</feature>
<dbReference type="OrthoDB" id="6556124at2"/>
<comment type="caution">
    <text evidence="3">The sequence shown here is derived from an EMBL/GenBank/DDBJ whole genome shotgun (WGS) entry which is preliminary data.</text>
</comment>
<evidence type="ECO:0000256" key="1">
    <source>
        <dbReference type="SAM" id="Phobius"/>
    </source>
</evidence>
<dbReference type="Proteomes" id="UP000236345">
    <property type="component" value="Unassembled WGS sequence"/>
</dbReference>
<name>A0A2K1QBE5_9GAMM</name>
<dbReference type="RefSeq" id="WP_103059193.1">
    <property type="nucleotide sequence ID" value="NZ_BSOF01000007.1"/>
</dbReference>
<gene>
    <name evidence="3" type="ORF">COO59_07535</name>
</gene>
<evidence type="ECO:0000313" key="4">
    <source>
        <dbReference type="Proteomes" id="UP000236345"/>
    </source>
</evidence>
<keyword evidence="1" id="KW-0472">Membrane</keyword>
<evidence type="ECO:0008006" key="5">
    <source>
        <dbReference type="Google" id="ProtNLM"/>
    </source>
</evidence>
<feature type="transmembrane region" description="Helical" evidence="1">
    <location>
        <begin position="60"/>
        <end position="82"/>
    </location>
</feature>
<keyword evidence="2" id="KW-0732">Signal</keyword>
<dbReference type="EMBL" id="NWUO01000004">
    <property type="protein sequence ID" value="PNS12346.1"/>
    <property type="molecule type" value="Genomic_DNA"/>
</dbReference>
<reference evidence="4" key="1">
    <citation type="submission" date="2017-09" db="EMBL/GenBank/DDBJ databases">
        <authorList>
            <person name="Palmer M."/>
            <person name="Steenkamp E.T."/>
            <person name="Coetzee M.P."/>
            <person name="Avontuur J.R."/>
            <person name="Van Zyl E."/>
            <person name="Chan W.-Y."/>
            <person name="Blom J."/>
            <person name="Venter S.N."/>
        </authorList>
    </citation>
    <scope>NUCLEOTIDE SEQUENCE [LARGE SCALE GENOMIC DNA]</scope>
    <source>
        <strain evidence="4">QC88-366</strain>
    </source>
</reference>
<dbReference type="PROSITE" id="PS51257">
    <property type="entry name" value="PROKAR_LIPOPROTEIN"/>
    <property type="match status" value="1"/>
</dbReference>
<organism evidence="3 4">
    <name type="scientific">Mixta theicola</name>
    <dbReference type="NCBI Taxonomy" id="1458355"/>
    <lineage>
        <taxon>Bacteria</taxon>
        <taxon>Pseudomonadati</taxon>
        <taxon>Pseudomonadota</taxon>
        <taxon>Gammaproteobacteria</taxon>
        <taxon>Enterobacterales</taxon>
        <taxon>Erwiniaceae</taxon>
        <taxon>Mixta</taxon>
    </lineage>
</organism>
<keyword evidence="1" id="KW-0812">Transmembrane</keyword>
<proteinExistence type="predicted"/>
<evidence type="ECO:0000313" key="3">
    <source>
        <dbReference type="EMBL" id="PNS12346.1"/>
    </source>
</evidence>
<evidence type="ECO:0000256" key="2">
    <source>
        <dbReference type="SAM" id="SignalP"/>
    </source>
</evidence>
<accession>A0A2K1QBE5</accession>
<dbReference type="AlphaFoldDB" id="A0A2K1QBE5"/>